<keyword evidence="2" id="KW-0012">Acyltransferase</keyword>
<dbReference type="Pfam" id="PF13673">
    <property type="entry name" value="Acetyltransf_10"/>
    <property type="match status" value="1"/>
</dbReference>
<organism evidence="4 5">
    <name type="scientific">Methylophilus flavus</name>
    <dbReference type="NCBI Taxonomy" id="640084"/>
    <lineage>
        <taxon>Bacteria</taxon>
        <taxon>Pseudomonadati</taxon>
        <taxon>Pseudomonadota</taxon>
        <taxon>Betaproteobacteria</taxon>
        <taxon>Nitrosomonadales</taxon>
        <taxon>Methylophilaceae</taxon>
        <taxon>Methylophilus</taxon>
    </lineage>
</organism>
<name>A0ABW3PD49_9PROT</name>
<dbReference type="PROSITE" id="PS51186">
    <property type="entry name" value="GNAT"/>
    <property type="match status" value="1"/>
</dbReference>
<evidence type="ECO:0000313" key="5">
    <source>
        <dbReference type="Proteomes" id="UP001597206"/>
    </source>
</evidence>
<dbReference type="Gene3D" id="3.40.630.30">
    <property type="match status" value="1"/>
</dbReference>
<comment type="caution">
    <text evidence="4">The sequence shown here is derived from an EMBL/GenBank/DDBJ whole genome shotgun (WGS) entry which is preliminary data.</text>
</comment>
<evidence type="ECO:0000256" key="2">
    <source>
        <dbReference type="ARBA" id="ARBA00023315"/>
    </source>
</evidence>
<dbReference type="PANTHER" id="PTHR43877">
    <property type="entry name" value="AMINOALKYLPHOSPHONATE N-ACETYLTRANSFERASE-RELATED-RELATED"/>
    <property type="match status" value="1"/>
</dbReference>
<dbReference type="EMBL" id="JBHTLN010000001">
    <property type="protein sequence ID" value="MFD1122368.1"/>
    <property type="molecule type" value="Genomic_DNA"/>
</dbReference>
<proteinExistence type="predicted"/>
<dbReference type="InterPro" id="IPR016181">
    <property type="entry name" value="Acyl_CoA_acyltransferase"/>
</dbReference>
<evidence type="ECO:0000259" key="3">
    <source>
        <dbReference type="PROSITE" id="PS51186"/>
    </source>
</evidence>
<gene>
    <name evidence="4" type="ORF">ACFQ2T_07645</name>
</gene>
<evidence type="ECO:0000256" key="1">
    <source>
        <dbReference type="ARBA" id="ARBA00022679"/>
    </source>
</evidence>
<feature type="domain" description="N-acetyltransferase" evidence="3">
    <location>
        <begin position="1"/>
        <end position="138"/>
    </location>
</feature>
<dbReference type="InterPro" id="IPR050832">
    <property type="entry name" value="Bact_Acetyltransf"/>
</dbReference>
<dbReference type="InterPro" id="IPR000182">
    <property type="entry name" value="GNAT_dom"/>
</dbReference>
<reference evidence="5" key="1">
    <citation type="journal article" date="2019" name="Int. J. Syst. Evol. Microbiol.">
        <title>The Global Catalogue of Microorganisms (GCM) 10K type strain sequencing project: providing services to taxonomists for standard genome sequencing and annotation.</title>
        <authorList>
            <consortium name="The Broad Institute Genomics Platform"/>
            <consortium name="The Broad Institute Genome Sequencing Center for Infectious Disease"/>
            <person name="Wu L."/>
            <person name="Ma J."/>
        </authorList>
    </citation>
    <scope>NUCLEOTIDE SEQUENCE [LARGE SCALE GENOMIC DNA]</scope>
    <source>
        <strain evidence="5">CCUG 58411</strain>
    </source>
</reference>
<dbReference type="CDD" id="cd04301">
    <property type="entry name" value="NAT_SF"/>
    <property type="match status" value="1"/>
</dbReference>
<protein>
    <submittedName>
        <fullName evidence="4">GNAT family N-acetyltransferase</fullName>
    </submittedName>
</protein>
<dbReference type="SUPFAM" id="SSF55729">
    <property type="entry name" value="Acyl-CoA N-acyltransferases (Nat)"/>
    <property type="match status" value="1"/>
</dbReference>
<sequence length="138" mass="15455">MIYRLDTQHALWPECRKIRQRVFVDEQQVPVSLEWDASDAVAMHLLAMVDKKAVACARVLDDGHIGRMAVLSEWRGQGIGEALLLQAIQECQRLGVTHAGLSAQTHAINFYARAGFVVSSEPYLDANIMHVDMQLELV</sequence>
<keyword evidence="5" id="KW-1185">Reference proteome</keyword>
<dbReference type="RefSeq" id="WP_379032654.1">
    <property type="nucleotide sequence ID" value="NZ_JBHTLN010000001.1"/>
</dbReference>
<accession>A0ABW3PD49</accession>
<evidence type="ECO:0000313" key="4">
    <source>
        <dbReference type="EMBL" id="MFD1122368.1"/>
    </source>
</evidence>
<dbReference type="Proteomes" id="UP001597206">
    <property type="component" value="Unassembled WGS sequence"/>
</dbReference>
<keyword evidence="1" id="KW-0808">Transferase</keyword>